<dbReference type="InterPro" id="IPR002794">
    <property type="entry name" value="DUF92_TMEM19"/>
</dbReference>
<comment type="subcellular location">
    <subcellularLocation>
        <location evidence="1">Membrane</location>
        <topology evidence="1">Multi-pass membrane protein</topology>
    </subcellularLocation>
</comment>
<evidence type="ECO:0000256" key="5">
    <source>
        <dbReference type="ARBA" id="ARBA00023136"/>
    </source>
</evidence>
<keyword evidence="3 6" id="KW-0812">Transmembrane</keyword>
<gene>
    <name evidence="7" type="ORF">ENX77_03495</name>
</gene>
<feature type="transmembrane region" description="Helical" evidence="6">
    <location>
        <begin position="192"/>
        <end position="218"/>
    </location>
</feature>
<protein>
    <submittedName>
        <fullName evidence="7">TIGR00297 family protein</fullName>
    </submittedName>
</protein>
<evidence type="ECO:0000256" key="4">
    <source>
        <dbReference type="ARBA" id="ARBA00022989"/>
    </source>
</evidence>
<comment type="similarity">
    <text evidence="2">Belongs to the TMEM19 family.</text>
</comment>
<name>A0A7C3YCA6_9EURY</name>
<keyword evidence="5 6" id="KW-0472">Membrane</keyword>
<feature type="transmembrane region" description="Helical" evidence="6">
    <location>
        <begin position="88"/>
        <end position="106"/>
    </location>
</feature>
<dbReference type="EMBL" id="DTPI01000023">
    <property type="protein sequence ID" value="HGE66177.1"/>
    <property type="molecule type" value="Genomic_DNA"/>
</dbReference>
<dbReference type="NCBIfam" id="TIGR00297">
    <property type="entry name" value="TIGR00297 family protein"/>
    <property type="match status" value="1"/>
</dbReference>
<feature type="transmembrane region" description="Helical" evidence="6">
    <location>
        <begin position="162"/>
        <end position="180"/>
    </location>
</feature>
<feature type="transmembrane region" description="Helical" evidence="6">
    <location>
        <begin position="139"/>
        <end position="156"/>
    </location>
</feature>
<sequence length="394" mass="42966">MDLALALIALLYPKLNFNEVLALSTAFLVLRGLQSRKIRIRNPNDKEDSLVGVIFAILLIIAARFEWIPVSSAILPIFVASFRKRLHYLLNLVIYFFIAFLFLLYLETEWNLQMILLIAVVVALSSSLIIHANSGASSSVLLMLLNMSILIAFDIYRIDFSLYDLAYGFAIAFILSFLAMKSGVADETGLMAATIVGMLIIISTDLRFFVALLLFYGIGSAATKYKYLEKEKLEIAEPAGGARGYSNVFANSLAALFFALNYGYFHIDAFKVGFIASLATALGDTLASEIGKTSKRVYLITNFKPVKPGESGGVSLIGEISAFVGSFIISFYAFVSGMIDVWGFVIALLSGFIGVHIDSILGATLEKKGYLNNSGVNFTATFSSAVLATIILLL</sequence>
<reference evidence="7" key="1">
    <citation type="journal article" date="2020" name="mSystems">
        <title>Genome- and Community-Level Interaction Insights into Carbon Utilization and Element Cycling Functions of Hydrothermarchaeota in Hydrothermal Sediment.</title>
        <authorList>
            <person name="Zhou Z."/>
            <person name="Liu Y."/>
            <person name="Xu W."/>
            <person name="Pan J."/>
            <person name="Luo Z.H."/>
            <person name="Li M."/>
        </authorList>
    </citation>
    <scope>NUCLEOTIDE SEQUENCE [LARGE SCALE GENOMIC DNA]</scope>
    <source>
        <strain evidence="7">SpSt-97</strain>
    </source>
</reference>
<dbReference type="PANTHER" id="PTHR13353:SF5">
    <property type="entry name" value="TRANSMEMBRANE PROTEIN 19"/>
    <property type="match status" value="1"/>
</dbReference>
<evidence type="ECO:0000256" key="1">
    <source>
        <dbReference type="ARBA" id="ARBA00004141"/>
    </source>
</evidence>
<feature type="transmembrane region" description="Helical" evidence="6">
    <location>
        <begin position="112"/>
        <end position="132"/>
    </location>
</feature>
<dbReference type="PANTHER" id="PTHR13353">
    <property type="entry name" value="TRANSMEMBRANE PROTEIN 19"/>
    <property type="match status" value="1"/>
</dbReference>
<evidence type="ECO:0000256" key="6">
    <source>
        <dbReference type="SAM" id="Phobius"/>
    </source>
</evidence>
<keyword evidence="4 6" id="KW-1133">Transmembrane helix</keyword>
<feature type="transmembrane region" description="Helical" evidence="6">
    <location>
        <begin position="341"/>
        <end position="363"/>
    </location>
</feature>
<organism evidence="7">
    <name type="scientific">Geoglobus ahangari</name>
    <dbReference type="NCBI Taxonomy" id="113653"/>
    <lineage>
        <taxon>Archaea</taxon>
        <taxon>Methanobacteriati</taxon>
        <taxon>Methanobacteriota</taxon>
        <taxon>Archaeoglobi</taxon>
        <taxon>Archaeoglobales</taxon>
        <taxon>Archaeoglobaceae</taxon>
        <taxon>Geoglobus</taxon>
    </lineage>
</organism>
<evidence type="ECO:0000256" key="3">
    <source>
        <dbReference type="ARBA" id="ARBA00022692"/>
    </source>
</evidence>
<feature type="transmembrane region" description="Helical" evidence="6">
    <location>
        <begin position="49"/>
        <end position="67"/>
    </location>
</feature>
<proteinExistence type="inferred from homology"/>
<feature type="transmembrane region" description="Helical" evidence="6">
    <location>
        <begin position="375"/>
        <end position="393"/>
    </location>
</feature>
<dbReference type="GO" id="GO:0016020">
    <property type="term" value="C:membrane"/>
    <property type="evidence" value="ECO:0007669"/>
    <property type="project" value="UniProtKB-SubCell"/>
</dbReference>
<accession>A0A7C3YCA6</accession>
<evidence type="ECO:0000313" key="7">
    <source>
        <dbReference type="EMBL" id="HGE66177.1"/>
    </source>
</evidence>
<dbReference type="AlphaFoldDB" id="A0A7C3YCA6"/>
<feature type="transmembrane region" description="Helical" evidence="6">
    <location>
        <begin position="314"/>
        <end position="335"/>
    </location>
</feature>
<evidence type="ECO:0000256" key="2">
    <source>
        <dbReference type="ARBA" id="ARBA00009012"/>
    </source>
</evidence>
<feature type="transmembrane region" description="Helical" evidence="6">
    <location>
        <begin position="248"/>
        <end position="265"/>
    </location>
</feature>
<comment type="caution">
    <text evidence="7">The sequence shown here is derived from an EMBL/GenBank/DDBJ whole genome shotgun (WGS) entry which is preliminary data.</text>
</comment>
<dbReference type="Pfam" id="PF01940">
    <property type="entry name" value="DUF92"/>
    <property type="match status" value="1"/>
</dbReference>